<organism evidence="1 2">
    <name type="scientific">Gossypium stocksii</name>
    <dbReference type="NCBI Taxonomy" id="47602"/>
    <lineage>
        <taxon>Eukaryota</taxon>
        <taxon>Viridiplantae</taxon>
        <taxon>Streptophyta</taxon>
        <taxon>Embryophyta</taxon>
        <taxon>Tracheophyta</taxon>
        <taxon>Spermatophyta</taxon>
        <taxon>Magnoliopsida</taxon>
        <taxon>eudicotyledons</taxon>
        <taxon>Gunneridae</taxon>
        <taxon>Pentapetalae</taxon>
        <taxon>rosids</taxon>
        <taxon>malvids</taxon>
        <taxon>Malvales</taxon>
        <taxon>Malvaceae</taxon>
        <taxon>Malvoideae</taxon>
        <taxon>Gossypium</taxon>
    </lineage>
</organism>
<sequence length="106" mass="12095">MVTYKGYWNLNLFLLCLPNEIIQKIMGTLLPYPIVGSDRIIWGGTTTESFTLKSAYGRIWEGSWNPKEAVWTLIRGTLFDSDSLVSLCSLSGKIATFSRFRVFHRV</sequence>
<reference evidence="1 2" key="1">
    <citation type="journal article" date="2021" name="Plant Biotechnol. J.">
        <title>Multi-omics assisted identification of the key and species-specific regulatory components of drought-tolerant mechanisms in Gossypium stocksii.</title>
        <authorList>
            <person name="Yu D."/>
            <person name="Ke L."/>
            <person name="Zhang D."/>
            <person name="Wu Y."/>
            <person name="Sun Y."/>
            <person name="Mei J."/>
            <person name="Sun J."/>
            <person name="Sun Y."/>
        </authorList>
    </citation>
    <scope>NUCLEOTIDE SEQUENCE [LARGE SCALE GENOMIC DNA]</scope>
    <source>
        <strain evidence="2">cv. E1</strain>
        <tissue evidence="1">Leaf</tissue>
    </source>
</reference>
<name>A0A9D4A6Y4_9ROSI</name>
<evidence type="ECO:0000313" key="2">
    <source>
        <dbReference type="Proteomes" id="UP000828251"/>
    </source>
</evidence>
<dbReference type="AlphaFoldDB" id="A0A9D4A6Y4"/>
<keyword evidence="2" id="KW-1185">Reference proteome</keyword>
<gene>
    <name evidence="1" type="ORF">J1N35_013704</name>
</gene>
<protein>
    <submittedName>
        <fullName evidence="1">Uncharacterized protein</fullName>
    </submittedName>
</protein>
<dbReference type="EMBL" id="JAIQCV010000005">
    <property type="protein sequence ID" value="KAH1096783.1"/>
    <property type="molecule type" value="Genomic_DNA"/>
</dbReference>
<dbReference type="Proteomes" id="UP000828251">
    <property type="component" value="Unassembled WGS sequence"/>
</dbReference>
<proteinExistence type="predicted"/>
<comment type="caution">
    <text evidence="1">The sequence shown here is derived from an EMBL/GenBank/DDBJ whole genome shotgun (WGS) entry which is preliminary data.</text>
</comment>
<accession>A0A9D4A6Y4</accession>
<evidence type="ECO:0000313" key="1">
    <source>
        <dbReference type="EMBL" id="KAH1096783.1"/>
    </source>
</evidence>